<dbReference type="InterPro" id="IPR019402">
    <property type="entry name" value="CWH43_N"/>
</dbReference>
<dbReference type="GO" id="GO:0005789">
    <property type="term" value="C:endoplasmic reticulum membrane"/>
    <property type="evidence" value="ECO:0007669"/>
    <property type="project" value="TreeGrafter"/>
</dbReference>
<dbReference type="Proteomes" id="UP000095287">
    <property type="component" value="Unplaced"/>
</dbReference>
<reference evidence="4" key="1">
    <citation type="submission" date="2016-11" db="UniProtKB">
        <authorList>
            <consortium name="WormBaseParasite"/>
        </authorList>
    </citation>
    <scope>IDENTIFICATION</scope>
</reference>
<organism evidence="3 4">
    <name type="scientific">Steinernema glaseri</name>
    <dbReference type="NCBI Taxonomy" id="37863"/>
    <lineage>
        <taxon>Eukaryota</taxon>
        <taxon>Metazoa</taxon>
        <taxon>Ecdysozoa</taxon>
        <taxon>Nematoda</taxon>
        <taxon>Chromadorea</taxon>
        <taxon>Rhabditida</taxon>
        <taxon>Tylenchina</taxon>
        <taxon>Panagrolaimomorpha</taxon>
        <taxon>Strongyloidoidea</taxon>
        <taxon>Steinernematidae</taxon>
        <taxon>Steinernema</taxon>
    </lineage>
</organism>
<feature type="domain" description="CWH43-like N-terminal" evidence="2">
    <location>
        <begin position="14"/>
        <end position="234"/>
    </location>
</feature>
<dbReference type="WBParaSite" id="L893_g6303.t1">
    <property type="protein sequence ID" value="L893_g6303.t1"/>
    <property type="gene ID" value="L893_g6303"/>
</dbReference>
<accession>A0A1I8AJ20</accession>
<dbReference type="PANTHER" id="PTHR12892">
    <property type="entry name" value="FGF RECEPTOR ACTIVATING PROTEIN 1"/>
    <property type="match status" value="1"/>
</dbReference>
<proteinExistence type="predicted"/>
<protein>
    <submittedName>
        <fullName evidence="4">Post-GPI attachment to proteins factor 2</fullName>
    </submittedName>
</protein>
<feature type="transmembrane region" description="Helical" evidence="1">
    <location>
        <begin position="175"/>
        <end position="200"/>
    </location>
</feature>
<dbReference type="PANTHER" id="PTHR12892:SF9">
    <property type="entry name" value="POST-GPI ATTACHMENT TO PROTEINS FACTOR 2-LIKE"/>
    <property type="match status" value="1"/>
</dbReference>
<evidence type="ECO:0000313" key="4">
    <source>
        <dbReference type="WBParaSite" id="L893_g6303.t1"/>
    </source>
</evidence>
<keyword evidence="1" id="KW-0472">Membrane</keyword>
<evidence type="ECO:0000259" key="2">
    <source>
        <dbReference type="Pfam" id="PF10277"/>
    </source>
</evidence>
<evidence type="ECO:0000256" key="1">
    <source>
        <dbReference type="SAM" id="Phobius"/>
    </source>
</evidence>
<feature type="transmembrane region" description="Helical" evidence="1">
    <location>
        <begin position="111"/>
        <end position="130"/>
    </location>
</feature>
<dbReference type="GO" id="GO:0006506">
    <property type="term" value="P:GPI anchor biosynthetic process"/>
    <property type="evidence" value="ECO:0007669"/>
    <property type="project" value="TreeGrafter"/>
</dbReference>
<feature type="transmembrane region" description="Helical" evidence="1">
    <location>
        <begin position="12"/>
        <end position="35"/>
    </location>
</feature>
<sequence length="245" mass="28338">MSTKELFRFSPSTIFCIGFIPPLVGALASISLALLTDSEKISNYNWICGKAFLPSLSRIINLPVERTLWQLFTCFHVPMRLVEIGVGYNRYKRLRSVECKHNLLYEVSRQCYLTCGLLELVFLVALSTVVERENGRIHVICFYVFGCFGIGFFLSNVMCHSNSLYYLNPYGRLSYYLKIVFTSIYAILVPVLVFSFFLYWKRCITIAYDIFALCEYVDVFLNIAYHGCAFLDIRYKVVFAVTMEK</sequence>
<dbReference type="AlphaFoldDB" id="A0A1I8AJ20"/>
<keyword evidence="1" id="KW-1133">Transmembrane helix</keyword>
<name>A0A1I8AJ20_9BILA</name>
<keyword evidence="1" id="KW-0812">Transmembrane</keyword>
<dbReference type="GO" id="GO:0000139">
    <property type="term" value="C:Golgi membrane"/>
    <property type="evidence" value="ECO:0007669"/>
    <property type="project" value="InterPro"/>
</dbReference>
<evidence type="ECO:0000313" key="3">
    <source>
        <dbReference type="Proteomes" id="UP000095287"/>
    </source>
</evidence>
<keyword evidence="3" id="KW-1185">Reference proteome</keyword>
<dbReference type="Pfam" id="PF10277">
    <property type="entry name" value="Frag1"/>
    <property type="match status" value="1"/>
</dbReference>
<feature type="transmembrane region" description="Helical" evidence="1">
    <location>
        <begin position="136"/>
        <end position="154"/>
    </location>
</feature>
<dbReference type="InterPro" id="IPR039545">
    <property type="entry name" value="PGAP2"/>
</dbReference>